<protein>
    <submittedName>
        <fullName evidence="1">Uncharacterized protein</fullName>
    </submittedName>
</protein>
<sequence>MARLQALNLLRKAALIDLQVDNCIEGLGSRGDHASDMCSALRYFAWALQEAFDLRKARDLCRLELLVGDVQTVHVWVQACSARHEEAAVKARRLFEEKVQGLFNMGYCMEEIYGDSPLGDKMHTGGRFVRLVDCLSRVWRRLGHVADEMSMACKTLADFDRPIKDAFVDIKLLPLLGGEPFPSFMTELARDAASKLEIRFSFGDKNLTIWPGSGAVCQSSGDGHLLLTGDPMSRIGVQGFPCTDEEATMAIRYGEVEAFAPPRTEVLGCQRSSSSYL</sequence>
<gene>
    <name evidence="1" type="ORF">KFL_007080080</name>
</gene>
<evidence type="ECO:0000313" key="2">
    <source>
        <dbReference type="Proteomes" id="UP000054558"/>
    </source>
</evidence>
<reference evidence="1 2" key="1">
    <citation type="journal article" date="2014" name="Nat. Commun.">
        <title>Klebsormidium flaccidum genome reveals primary factors for plant terrestrial adaptation.</title>
        <authorList>
            <person name="Hori K."/>
            <person name="Maruyama F."/>
            <person name="Fujisawa T."/>
            <person name="Togashi T."/>
            <person name="Yamamoto N."/>
            <person name="Seo M."/>
            <person name="Sato S."/>
            <person name="Yamada T."/>
            <person name="Mori H."/>
            <person name="Tajima N."/>
            <person name="Moriyama T."/>
            <person name="Ikeuchi M."/>
            <person name="Watanabe M."/>
            <person name="Wada H."/>
            <person name="Kobayashi K."/>
            <person name="Saito M."/>
            <person name="Masuda T."/>
            <person name="Sasaki-Sekimoto Y."/>
            <person name="Mashiguchi K."/>
            <person name="Awai K."/>
            <person name="Shimojima M."/>
            <person name="Masuda S."/>
            <person name="Iwai M."/>
            <person name="Nobusawa T."/>
            <person name="Narise T."/>
            <person name="Kondo S."/>
            <person name="Saito H."/>
            <person name="Sato R."/>
            <person name="Murakawa M."/>
            <person name="Ihara Y."/>
            <person name="Oshima-Yamada Y."/>
            <person name="Ohtaka K."/>
            <person name="Satoh M."/>
            <person name="Sonobe K."/>
            <person name="Ishii M."/>
            <person name="Ohtani R."/>
            <person name="Kanamori-Sato M."/>
            <person name="Honoki R."/>
            <person name="Miyazaki D."/>
            <person name="Mochizuki H."/>
            <person name="Umetsu J."/>
            <person name="Higashi K."/>
            <person name="Shibata D."/>
            <person name="Kamiya Y."/>
            <person name="Sato N."/>
            <person name="Nakamura Y."/>
            <person name="Tabata S."/>
            <person name="Ida S."/>
            <person name="Kurokawa K."/>
            <person name="Ohta H."/>
        </authorList>
    </citation>
    <scope>NUCLEOTIDE SEQUENCE [LARGE SCALE GENOMIC DNA]</scope>
    <source>
        <strain evidence="1 2">NIES-2285</strain>
    </source>
</reference>
<proteinExistence type="predicted"/>
<organism evidence="1 2">
    <name type="scientific">Klebsormidium nitens</name>
    <name type="common">Green alga</name>
    <name type="synonym">Ulothrix nitens</name>
    <dbReference type="NCBI Taxonomy" id="105231"/>
    <lineage>
        <taxon>Eukaryota</taxon>
        <taxon>Viridiplantae</taxon>
        <taxon>Streptophyta</taxon>
        <taxon>Klebsormidiophyceae</taxon>
        <taxon>Klebsormidiales</taxon>
        <taxon>Klebsormidiaceae</taxon>
        <taxon>Klebsormidium</taxon>
    </lineage>
</organism>
<dbReference type="Proteomes" id="UP000054558">
    <property type="component" value="Unassembled WGS sequence"/>
</dbReference>
<keyword evidence="2" id="KW-1185">Reference proteome</keyword>
<name>A0A1Y1IJC8_KLENI</name>
<dbReference type="EMBL" id="DF237657">
    <property type="protein sequence ID" value="GAQ90970.1"/>
    <property type="molecule type" value="Genomic_DNA"/>
</dbReference>
<accession>A0A1Y1IJC8</accession>
<dbReference type="AlphaFoldDB" id="A0A1Y1IJC8"/>
<evidence type="ECO:0000313" key="1">
    <source>
        <dbReference type="EMBL" id="GAQ90970.1"/>
    </source>
</evidence>